<dbReference type="GO" id="GO:0042910">
    <property type="term" value="F:xenobiotic transmembrane transporter activity"/>
    <property type="evidence" value="ECO:0007669"/>
    <property type="project" value="InterPro"/>
</dbReference>
<evidence type="ECO:0000256" key="7">
    <source>
        <dbReference type="ARBA" id="ARBA00023136"/>
    </source>
</evidence>
<feature type="transmembrane region" description="Helical" evidence="8">
    <location>
        <begin position="165"/>
        <end position="185"/>
    </location>
</feature>
<dbReference type="RefSeq" id="WP_091984779.1">
    <property type="nucleotide sequence ID" value="NZ_FOLO01000020.1"/>
</dbReference>
<reference evidence="10 11" key="1">
    <citation type="submission" date="2016-10" db="EMBL/GenBank/DDBJ databases">
        <authorList>
            <person name="de Groot N.N."/>
        </authorList>
    </citation>
    <scope>NUCLEOTIDE SEQUENCE [LARGE SCALE GENOMIC DNA]</scope>
    <source>
        <strain evidence="10 11">DSM 6059</strain>
    </source>
</reference>
<dbReference type="AlphaFoldDB" id="A0A1I1MV78"/>
<evidence type="ECO:0000313" key="11">
    <source>
        <dbReference type="Proteomes" id="UP000198862"/>
    </source>
</evidence>
<dbReference type="PROSITE" id="PS50850">
    <property type="entry name" value="MFS"/>
    <property type="match status" value="1"/>
</dbReference>
<feature type="transmembrane region" description="Helical" evidence="8">
    <location>
        <begin position="306"/>
        <end position="329"/>
    </location>
</feature>
<dbReference type="Gene3D" id="1.20.1720.10">
    <property type="entry name" value="Multidrug resistance protein D"/>
    <property type="match status" value="1"/>
</dbReference>
<dbReference type="PANTHER" id="PTHR23502">
    <property type="entry name" value="MAJOR FACILITATOR SUPERFAMILY"/>
    <property type="match status" value="1"/>
</dbReference>
<feature type="transmembrane region" description="Helical" evidence="8">
    <location>
        <begin position="367"/>
        <end position="385"/>
    </location>
</feature>
<evidence type="ECO:0000256" key="3">
    <source>
        <dbReference type="ARBA" id="ARBA00022448"/>
    </source>
</evidence>
<dbReference type="NCBIfam" id="TIGR00710">
    <property type="entry name" value="efflux_Bcr_CflA"/>
    <property type="match status" value="1"/>
</dbReference>
<dbReference type="Proteomes" id="UP000198862">
    <property type="component" value="Unassembled WGS sequence"/>
</dbReference>
<dbReference type="InterPro" id="IPR036259">
    <property type="entry name" value="MFS_trans_sf"/>
</dbReference>
<feature type="transmembrane region" description="Helical" evidence="8">
    <location>
        <begin position="12"/>
        <end position="32"/>
    </location>
</feature>
<dbReference type="OrthoDB" id="9814303at2"/>
<dbReference type="InterPro" id="IPR004812">
    <property type="entry name" value="Efflux_drug-R_Bcr/CmlA"/>
</dbReference>
<dbReference type="STRING" id="1123010.SAMN02745724_02715"/>
<feature type="transmembrane region" description="Helical" evidence="8">
    <location>
        <begin position="214"/>
        <end position="238"/>
    </location>
</feature>
<dbReference type="InterPro" id="IPR005829">
    <property type="entry name" value="Sugar_transporter_CS"/>
</dbReference>
<organism evidence="10 11">
    <name type="scientific">Pseudoalteromonas denitrificans DSM 6059</name>
    <dbReference type="NCBI Taxonomy" id="1123010"/>
    <lineage>
        <taxon>Bacteria</taxon>
        <taxon>Pseudomonadati</taxon>
        <taxon>Pseudomonadota</taxon>
        <taxon>Gammaproteobacteria</taxon>
        <taxon>Alteromonadales</taxon>
        <taxon>Pseudoalteromonadaceae</taxon>
        <taxon>Pseudoalteromonas</taxon>
    </lineage>
</organism>
<dbReference type="InterPro" id="IPR011701">
    <property type="entry name" value="MFS"/>
</dbReference>
<keyword evidence="11" id="KW-1185">Reference proteome</keyword>
<keyword evidence="5 8" id="KW-0812">Transmembrane</keyword>
<feature type="domain" description="Major facilitator superfamily (MFS) profile" evidence="9">
    <location>
        <begin position="11"/>
        <end position="390"/>
    </location>
</feature>
<dbReference type="GO" id="GO:0005886">
    <property type="term" value="C:plasma membrane"/>
    <property type="evidence" value="ECO:0007669"/>
    <property type="project" value="UniProtKB-SubCell"/>
</dbReference>
<feature type="transmembrane region" description="Helical" evidence="8">
    <location>
        <begin position="77"/>
        <end position="96"/>
    </location>
</feature>
<feature type="transmembrane region" description="Helical" evidence="8">
    <location>
        <begin position="135"/>
        <end position="159"/>
    </location>
</feature>
<evidence type="ECO:0000256" key="1">
    <source>
        <dbReference type="ARBA" id="ARBA00004651"/>
    </source>
</evidence>
<dbReference type="EMBL" id="FOLO01000020">
    <property type="protein sequence ID" value="SFC85460.1"/>
    <property type="molecule type" value="Genomic_DNA"/>
</dbReference>
<proteinExistence type="inferred from homology"/>
<name>A0A1I1MV78_9GAMM</name>
<dbReference type="PROSITE" id="PS00216">
    <property type="entry name" value="SUGAR_TRANSPORT_1"/>
    <property type="match status" value="1"/>
</dbReference>
<keyword evidence="8" id="KW-0997">Cell inner membrane</keyword>
<feature type="transmembrane region" description="Helical" evidence="8">
    <location>
        <begin position="102"/>
        <end position="123"/>
    </location>
</feature>
<protein>
    <recommendedName>
        <fullName evidence="8">Bcr/CflA family efflux transporter</fullName>
    </recommendedName>
</protein>
<comment type="similarity">
    <text evidence="2 8">Belongs to the major facilitator superfamily. Bcr/CmlA family.</text>
</comment>
<feature type="transmembrane region" description="Helical" evidence="8">
    <location>
        <begin position="341"/>
        <end position="361"/>
    </location>
</feature>
<evidence type="ECO:0000256" key="5">
    <source>
        <dbReference type="ARBA" id="ARBA00022692"/>
    </source>
</evidence>
<dbReference type="SUPFAM" id="SSF103473">
    <property type="entry name" value="MFS general substrate transporter"/>
    <property type="match status" value="1"/>
</dbReference>
<accession>A0A1I1MV78</accession>
<keyword evidence="4" id="KW-1003">Cell membrane</keyword>
<comment type="subcellular location">
    <subcellularLocation>
        <location evidence="8">Cell inner membrane</location>
        <topology evidence="8">Multi-pass membrane protein</topology>
    </subcellularLocation>
    <subcellularLocation>
        <location evidence="1">Cell membrane</location>
        <topology evidence="1">Multi-pass membrane protein</topology>
    </subcellularLocation>
</comment>
<keyword evidence="6 8" id="KW-1133">Transmembrane helix</keyword>
<sequence>MTNNSFSTFRSILILVLLVIFCPLAIDIYLPAFVEIATSLSVSNSDVQLTISLFMVSVGIAQLILGPLSDKYGRKPIALFGIITYTITSFFAYLATNFDMLIFARILQGIGASATFVSCFAIVRDSFNANKSAQMITYLNGIVCFIPALAPILGSWLTIQFGWRMNFLFLTGFGLISLVIFLSTFKETKPQDSYYQGNILDLRRFMPMLGHSGFMFNACICLLAMSAILAFVTSAPAWLMKEQGLTMESFTHWFSINALISICASFIAPIFIKRSTKKALSIGLMLLVLGGGLLIALSSIKQAWAFMLPIFMTSVGLALTLGSAAGKALEPFSKQAGTASALIGLMQMSGAGLFVTITQTFNLNAPMYVAFHMILLLPMLILLLTDNEQTLHYEMS</sequence>
<evidence type="ECO:0000256" key="8">
    <source>
        <dbReference type="RuleBase" id="RU365088"/>
    </source>
</evidence>
<feature type="transmembrane region" description="Helical" evidence="8">
    <location>
        <begin position="279"/>
        <end position="300"/>
    </location>
</feature>
<dbReference type="GO" id="GO:1990961">
    <property type="term" value="P:xenobiotic detoxification by transmembrane export across the plasma membrane"/>
    <property type="evidence" value="ECO:0007669"/>
    <property type="project" value="InterPro"/>
</dbReference>
<evidence type="ECO:0000256" key="2">
    <source>
        <dbReference type="ARBA" id="ARBA00006236"/>
    </source>
</evidence>
<dbReference type="PANTHER" id="PTHR23502:SF70">
    <property type="entry name" value="BCR_CFLA FAMILY EFFLUX TRANSPORTER"/>
    <property type="match status" value="1"/>
</dbReference>
<dbReference type="Pfam" id="PF07690">
    <property type="entry name" value="MFS_1"/>
    <property type="match status" value="1"/>
</dbReference>
<evidence type="ECO:0000256" key="4">
    <source>
        <dbReference type="ARBA" id="ARBA00022475"/>
    </source>
</evidence>
<feature type="transmembrane region" description="Helical" evidence="8">
    <location>
        <begin position="250"/>
        <end position="272"/>
    </location>
</feature>
<feature type="transmembrane region" description="Helical" evidence="8">
    <location>
        <begin position="47"/>
        <end position="65"/>
    </location>
</feature>
<evidence type="ECO:0000313" key="10">
    <source>
        <dbReference type="EMBL" id="SFC85460.1"/>
    </source>
</evidence>
<keyword evidence="7 8" id="KW-0472">Membrane</keyword>
<evidence type="ECO:0000256" key="6">
    <source>
        <dbReference type="ARBA" id="ARBA00022989"/>
    </source>
</evidence>
<dbReference type="InterPro" id="IPR020846">
    <property type="entry name" value="MFS_dom"/>
</dbReference>
<evidence type="ECO:0000259" key="9">
    <source>
        <dbReference type="PROSITE" id="PS50850"/>
    </source>
</evidence>
<dbReference type="CDD" id="cd17320">
    <property type="entry name" value="MFS_MdfA_MDR_like"/>
    <property type="match status" value="1"/>
</dbReference>
<gene>
    <name evidence="10" type="ORF">SAMN02745724_02715</name>
</gene>
<keyword evidence="3 8" id="KW-0813">Transport</keyword>